<sequence length="2865" mass="324176">MIFHKEKLREEAHKAALSHDPFMSKNPSARFLKNNEADFEKLREFVRDLREHSPFCKQPAEEVLLDHAEFLEEQVLVSKEELTKRLVHSLPRLKKTGETRVFAICKAYLEMNDGHLDKESFLYYLRSYQEVSVLSMAEVWAIPPVVRTAVIRRLSEIMDSVKERREICMLVEDLLSGVKDSEITPGRLKEILDKAGIAMPLSGPMIAHLVNHLRERAEYTATVGEWLICKLENGPESLDQILSYEFQLQASLQVSANNLIDSMRKISRWNWKDIFDQISIVEQTLRKEKTGLYTRLDFASRNVLRKRVEKLARRLNLPENLVAANAVALADAQFTILHAGMPGKGAEKADGYVPEGSEGTKNGDGYVPEGSEGAKNGDGYVPVGSEGTKNGGRDVPKGRGNGKAAESGEALPGETVRELDRRAFVAYYLLDPRGISRLRQALKSCGNPRPLPETGLMRRVKGVYFHLLAGCFFSFLLLFSLWIGWREPFLPRQWFAVLGFLLFPALEWGVAFTHWIIERTIKPVPLLRLDFSKGIPADAKTAVVIPIIWSTAEEVKDYAERLELHYLANRDANLHFALLGDFKDAESESLEQDEKIFTAAREEIERLRKTYGSKNFHLFQRKRKWNPAERTWMGWERKRGKLVEFVELLKGKRDTSFAFVYAEMDELKDVRYIITLDSDTRLPLETARRMIGTLHLPYNRPVLNRTGTRVIEGYGMLQPRLSMSHEAAMRTRFSGLWSADSGIDPYSFAVSDPYQDMFGQGIFTGKGIFDVDAFYRVLCDRIPENRVLSHDLLEGGFLRAGLLSDIELIDKYPSTFFAYQKRMHRWVRGDWQLLLWLLPKLRNRRGELMPVDLSILTRWQIVDNMRRSLLPPFLFFTLLLGMTVLPGSPLRWLLLVLATWFLPVIRQMLTVQKGFQYGRHIGNAAGQVLFGLATWPFQAVLLLDAIGRTLYRLFISKKRLLEWALSEEVDRTSERDGAPLIEGMAGGYVLCLLFLAAALFSGNGAVQAIGVLLSAVWAAAPLVIRWMNQPPAHKRIAFTEPERKELVNLARQIWAFYEDYVTEEENWLPPDNVQMDPPNGTASRTSPTNIGLYLACALAARDFGFIDTPGLIRRLERTLDTLERMEKWEGHLYNWYDTRTLRPLPPKYVSTVDSGNYVGCLIAVKEGLAERLEAFGRTEEPAGPAPREGALKTAFSEEIAPVPRQIKAAKDGGDWYRRGQKLLERLEKLVQDTDFRPLFDYETNLFSIGYNALRKERDRALYDLLASEARIASFVAIALGQISVSHWNALGRTMTRVGRHPVLLSWSGTMFEYLMPSLFTKTYRKTMWEKTYAAVVGRQIRYARERDIPFGISESGYYAFDFQMNYQYRAFGVPGLGFQRGLERDLVVAPYATILAMPFAKDDSLRALKKIEKLGGRGKYGFYEAVDFTRERLPRGKKYEVVQSFMAHHQGMSLLTLANLLLPTTMADRFHRDKSVRSAELLLQEKIPARPKTIKHPELRREYGPYPKTEKAFVSAREFASPDAGVPEVNVLSNGSFTAVVANSGSGFCQYKGFLVSRWREDPVAEPWGNYVYIRDAAGDRLWSPSHLPCKAKAEEQKVKFELGRAVFYRKDGEVSTKMEICVSPECNAELRRITLTNDGAEEKILEVTTYVELALSRPEADAAHPAFSKLLIRTDYDADSECLVAVRRSLEAEGEELWAAHSLFADGGPIGSVEFDTDRASFIGRGHRLADPAGIRAPLRGRTGSVADPVFAMRRRIRLEPGKNVRLFAVTSVAGSKEEAIGIVGGFAAAQAVKRAFQLAWNRGRIEADNLRLAGREAHDFQRLAGRILFTPPLKKGRKESILRNKIGQSGLWRFGISGDRPIVLLRIDDRSQFPFVVKMLKGHEYLRRLGLLFDLILMNESEEEGYYRHLQDALLQAARHGVDRFGAGMSGIHVIAAGQLAEEEITLLRAAARLELYAGGASLAAQMRPPREREDGLPGRLTPSAKERKEDPGSDFGRTLLEEAKGWLFFNGWGGFSPDGKEYRIILKNGNDLPAPWINVLANPRFGCTVSEMGTGYTWWRNSREFKLTPWANDPVLDPPGEAAYLRDEESGEVWTAAPSAGRSGGPYKITHGFGFSKFEHERKGIRHEMLQFVPKDDPVKIIRLTLKNGTAETRHLSVTYYAEWVLGVNRQAAAPFIVTEWVPEEKILIAQNRFQEVFRDAAAFLRVFPRERDYRDSPASSGHPPEQEESRGIPGFHGGFLPAGRERGAADQLRDASSFSGVPGEISWTGDRYEFLGRLGSMDRPAALERAGLSCRTGAFSEPCGAVQAKIRLDPGEEREVYILLGCEDSKEKALRLAKQYGSASVCSRAFAEAVSFWAHHLGQLQVSTPSPETDVLLNGWLLYQTLSCRMWARTAFYQAGGAFGFRDQLQDSLALLHAMPEKTREQILRHAAHQYLEGDVQHWWHEETKRGIRTRFSDDLLWLPYAVSRYIEHTGETSVLDEIVPFLKSEPLSAEEQERYEETVPSGEAGSIYEHCLRAIDLALSRVGEHGLPLIGGGDWNDGLNLVGIKGRGESVWLGWFLCEILNRFSVLCEMRKDMKKAEEYREIRRRMAESLNGHGWDGQWYRRAFTDSGKWLGSVQSEECRIDAIAQAWSVISEAAPKERALQAMDSFARELVDKEAGIVKLLTPAFERTEPRPGYIQSYPPGIRENGSQYTHGVIWGIIAWCKLGNGEKAVEIFEMLNPINHTRTEKEVRIYAGEPYAIAADVYSAEPNRGRAGWTWYTGSAGWYYQAGVEWILGIRRRANRLYIDPRIPADWPGFSVTYRFGGTRYLITVINRSGKEKELTVDGEKIPFPTDESGAPFVELKDDGADHRVELRM</sequence>
<feature type="domain" description="Glycosyl hydrolase 94 supersandwich" evidence="5">
    <location>
        <begin position="2023"/>
        <end position="2212"/>
    </location>
</feature>
<keyword evidence="1" id="KW-0328">Glycosyltransferase</keyword>
<dbReference type="RefSeq" id="WP_061567963.1">
    <property type="nucleotide sequence ID" value="NZ_LQYT01000009.1"/>
</dbReference>
<evidence type="ECO:0000259" key="7">
    <source>
        <dbReference type="Pfam" id="PF17167"/>
    </source>
</evidence>
<dbReference type="PATRIC" id="fig|301148.3.peg.122"/>
<dbReference type="InterPro" id="IPR019282">
    <property type="entry name" value="Glycoamylase-like_cons_dom"/>
</dbReference>
<gene>
    <name evidence="8" type="ORF">B4135_1161</name>
</gene>
<dbReference type="Gene3D" id="1.50.10.140">
    <property type="match status" value="1"/>
</dbReference>
<dbReference type="GO" id="GO:0016757">
    <property type="term" value="F:glycosyltransferase activity"/>
    <property type="evidence" value="ECO:0007669"/>
    <property type="project" value="UniProtKB-KW"/>
</dbReference>
<feature type="region of interest" description="Disordered" evidence="3">
    <location>
        <begin position="345"/>
        <end position="411"/>
    </location>
</feature>
<dbReference type="InterPro" id="IPR033432">
    <property type="entry name" value="GH94_catalytic"/>
</dbReference>
<dbReference type="EMBL" id="LQYT01000009">
    <property type="protein sequence ID" value="KYD22678.1"/>
    <property type="molecule type" value="Genomic_DNA"/>
</dbReference>
<feature type="region of interest" description="Disordered" evidence="3">
    <location>
        <begin position="2216"/>
        <end position="2237"/>
    </location>
</feature>
<dbReference type="Pfam" id="PF10091">
    <property type="entry name" value="Glycoamylase"/>
    <property type="match status" value="1"/>
</dbReference>
<reference evidence="8 9" key="1">
    <citation type="submission" date="2016-01" db="EMBL/GenBank/DDBJ databases">
        <title>Draft Genome Sequences of Seven Thermophilic Sporeformers Isolated from Foods.</title>
        <authorList>
            <person name="Berendsen E.M."/>
            <person name="Wells-Bennik M.H."/>
            <person name="Krawcyk A.O."/>
            <person name="De Jong A."/>
            <person name="Holsappel S."/>
            <person name="Eijlander R.T."/>
            <person name="Kuipers O.P."/>
        </authorList>
    </citation>
    <scope>NUCLEOTIDE SEQUENCE [LARGE SCALE GENOMIC DNA]</scope>
    <source>
        <strain evidence="8 9">B4135</strain>
    </source>
</reference>
<dbReference type="InterPro" id="IPR037018">
    <property type="entry name" value="GH65_N"/>
</dbReference>
<dbReference type="Gene3D" id="2.60.420.10">
    <property type="entry name" value="Maltose phosphorylase, domain 3"/>
    <property type="match status" value="1"/>
</dbReference>
<dbReference type="InterPro" id="IPR008928">
    <property type="entry name" value="6-hairpin_glycosidase_sf"/>
</dbReference>
<accession>A0A150ME49</accession>
<evidence type="ECO:0008006" key="10">
    <source>
        <dbReference type="Google" id="ProtNLM"/>
    </source>
</evidence>
<evidence type="ECO:0000256" key="4">
    <source>
        <dbReference type="SAM" id="Phobius"/>
    </source>
</evidence>
<name>A0A150ME49_9BACI</name>
<dbReference type="Gene3D" id="1.50.10.10">
    <property type="match status" value="1"/>
</dbReference>
<dbReference type="Proteomes" id="UP000075683">
    <property type="component" value="Unassembled WGS sequence"/>
</dbReference>
<organism evidence="8 9">
    <name type="scientific">Caldibacillus debilis</name>
    <dbReference type="NCBI Taxonomy" id="301148"/>
    <lineage>
        <taxon>Bacteria</taxon>
        <taxon>Bacillati</taxon>
        <taxon>Bacillota</taxon>
        <taxon>Bacilli</taxon>
        <taxon>Bacillales</taxon>
        <taxon>Bacillaceae</taxon>
        <taxon>Caldibacillus</taxon>
    </lineage>
</organism>
<dbReference type="InterPro" id="IPR012341">
    <property type="entry name" value="6hp_glycosidase-like_sf"/>
</dbReference>
<feature type="transmembrane region" description="Helical" evidence="4">
    <location>
        <begin position="980"/>
        <end position="1001"/>
    </location>
</feature>
<keyword evidence="4" id="KW-1133">Transmembrane helix</keyword>
<dbReference type="GO" id="GO:0005975">
    <property type="term" value="P:carbohydrate metabolic process"/>
    <property type="evidence" value="ECO:0007669"/>
    <property type="project" value="InterPro"/>
</dbReference>
<dbReference type="STRING" id="301148.B4135_1161"/>
<dbReference type="InterPro" id="IPR037824">
    <property type="entry name" value="GH94N_2_NdvB"/>
</dbReference>
<dbReference type="CDD" id="cd11753">
    <property type="entry name" value="GH94N_ChvB_NdvB_2_like"/>
    <property type="match status" value="1"/>
</dbReference>
<keyword evidence="2" id="KW-0808">Transferase</keyword>
<dbReference type="InterPro" id="IPR037820">
    <property type="entry name" value="GH94N_NdvB"/>
</dbReference>
<comment type="caution">
    <text evidence="8">The sequence shown here is derived from an EMBL/GenBank/DDBJ whole genome shotgun (WGS) entry which is preliminary data.</text>
</comment>
<feature type="domain" description="Glycoamylase-like" evidence="6">
    <location>
        <begin position="1265"/>
        <end position="1460"/>
    </location>
</feature>
<feature type="transmembrane region" description="Helical" evidence="4">
    <location>
        <begin position="892"/>
        <end position="909"/>
    </location>
</feature>
<feature type="domain" description="Glycosyl hydrolase 94 supersandwich" evidence="5">
    <location>
        <begin position="2264"/>
        <end position="2345"/>
    </location>
</feature>
<dbReference type="InterPro" id="IPR010383">
    <property type="entry name" value="Glyco_hydrolase_94_b-supersand"/>
</dbReference>
<feature type="transmembrane region" description="Helical" evidence="4">
    <location>
        <begin position="495"/>
        <end position="517"/>
    </location>
</feature>
<dbReference type="GO" id="GO:0030246">
    <property type="term" value="F:carbohydrate binding"/>
    <property type="evidence" value="ECO:0007669"/>
    <property type="project" value="InterPro"/>
</dbReference>
<keyword evidence="4" id="KW-0812">Transmembrane</keyword>
<dbReference type="Pfam" id="PF06165">
    <property type="entry name" value="GH94_b-supersand"/>
    <property type="match status" value="3"/>
</dbReference>
<dbReference type="SUPFAM" id="SSF74650">
    <property type="entry name" value="Galactose mutarotase-like"/>
    <property type="match status" value="3"/>
</dbReference>
<feature type="domain" description="Glycosyl hydrolase 94 catalytic" evidence="7">
    <location>
        <begin position="2360"/>
        <end position="2785"/>
    </location>
</feature>
<evidence type="ECO:0000256" key="3">
    <source>
        <dbReference type="SAM" id="MobiDB-lite"/>
    </source>
</evidence>
<dbReference type="PANTHER" id="PTHR37469:SF2">
    <property type="entry name" value="CELLOBIONIC ACID PHOSPHORYLASE"/>
    <property type="match status" value="1"/>
</dbReference>
<dbReference type="Gene3D" id="2.70.98.40">
    <property type="entry name" value="Glycoside hydrolase, family 65, N-terminal domain"/>
    <property type="match status" value="2"/>
</dbReference>
<evidence type="ECO:0000259" key="5">
    <source>
        <dbReference type="Pfam" id="PF06165"/>
    </source>
</evidence>
<feature type="transmembrane region" description="Helical" evidence="4">
    <location>
        <begin position="463"/>
        <end position="483"/>
    </location>
</feature>
<dbReference type="CDD" id="cd11756">
    <property type="entry name" value="GH94N_ChvB_NdvB_1_like"/>
    <property type="match status" value="1"/>
</dbReference>
<dbReference type="SUPFAM" id="SSF48208">
    <property type="entry name" value="Six-hairpin glycosidases"/>
    <property type="match status" value="1"/>
</dbReference>
<evidence type="ECO:0000259" key="6">
    <source>
        <dbReference type="Pfam" id="PF10091"/>
    </source>
</evidence>
<evidence type="ECO:0000256" key="2">
    <source>
        <dbReference type="ARBA" id="ARBA00022679"/>
    </source>
</evidence>
<dbReference type="InterPro" id="IPR011013">
    <property type="entry name" value="Gal_mutarotase_sf_dom"/>
</dbReference>
<evidence type="ECO:0000313" key="8">
    <source>
        <dbReference type="EMBL" id="KYD22678.1"/>
    </source>
</evidence>
<feature type="region of interest" description="Disordered" evidence="3">
    <location>
        <begin position="1968"/>
        <end position="1997"/>
    </location>
</feature>
<dbReference type="Pfam" id="PF17167">
    <property type="entry name" value="Glyco_hydro_94"/>
    <property type="match status" value="1"/>
</dbReference>
<dbReference type="InterPro" id="IPR052047">
    <property type="entry name" value="GH94_Enzymes"/>
</dbReference>
<feature type="domain" description="Glycosyl hydrolase 94 supersandwich" evidence="5">
    <location>
        <begin position="1517"/>
        <end position="1785"/>
    </location>
</feature>
<proteinExistence type="predicted"/>
<dbReference type="PANTHER" id="PTHR37469">
    <property type="entry name" value="CELLOBIONIC ACID PHOSPHORYLASE-RELATED"/>
    <property type="match status" value="1"/>
</dbReference>
<feature type="transmembrane region" description="Helical" evidence="4">
    <location>
        <begin position="1008"/>
        <end position="1027"/>
    </location>
</feature>
<protein>
    <recommendedName>
        <fullName evidence="10">Glycosyl transferase family 36</fullName>
    </recommendedName>
</protein>
<evidence type="ECO:0000256" key="1">
    <source>
        <dbReference type="ARBA" id="ARBA00022676"/>
    </source>
</evidence>
<keyword evidence="4" id="KW-0472">Membrane</keyword>
<dbReference type="SMART" id="SM01068">
    <property type="entry name" value="CBM_X"/>
    <property type="match status" value="2"/>
</dbReference>
<feature type="transmembrane region" description="Helical" evidence="4">
    <location>
        <begin position="921"/>
        <end position="943"/>
    </location>
</feature>
<evidence type="ECO:0000313" key="9">
    <source>
        <dbReference type="Proteomes" id="UP000075683"/>
    </source>
</evidence>
<dbReference type="OrthoDB" id="9769991at2"/>